<evidence type="ECO:0000256" key="2">
    <source>
        <dbReference type="ARBA" id="ARBA00022555"/>
    </source>
</evidence>
<evidence type="ECO:0000256" key="4">
    <source>
        <dbReference type="ARBA" id="ARBA00022679"/>
    </source>
</evidence>
<proteinExistence type="inferred from homology"/>
<evidence type="ECO:0000313" key="11">
    <source>
        <dbReference type="EMBL" id="KAJ1919429.1"/>
    </source>
</evidence>
<comment type="similarity">
    <text evidence="9">Belongs to the class I-like SAM-binding methyltransferase superfamily. TrmB family.</text>
</comment>
<dbReference type="Gene3D" id="3.40.50.150">
    <property type="entry name" value="Vaccinia Virus protein VP39"/>
    <property type="match status" value="1"/>
</dbReference>
<comment type="pathway">
    <text evidence="9">tRNA modification; N(7)-methylguanine-tRNA biosynthesis.</text>
</comment>
<evidence type="ECO:0000256" key="1">
    <source>
        <dbReference type="ARBA" id="ARBA00000142"/>
    </source>
</evidence>
<dbReference type="GO" id="GO:0008176">
    <property type="term" value="F:tRNA (guanine(46)-N7)-methyltransferase activity"/>
    <property type="evidence" value="ECO:0007669"/>
    <property type="project" value="UniProtKB-UniRule"/>
</dbReference>
<dbReference type="Proteomes" id="UP001150569">
    <property type="component" value="Unassembled WGS sequence"/>
</dbReference>
<keyword evidence="4 9" id="KW-0808">Transferase</keyword>
<feature type="binding site" evidence="9">
    <location>
        <begin position="150"/>
        <end position="151"/>
    </location>
    <ligand>
        <name>S-adenosyl-L-methionine</name>
        <dbReference type="ChEBI" id="CHEBI:59789"/>
    </ligand>
</feature>
<dbReference type="EC" id="2.1.1.33" evidence="9"/>
<comment type="function">
    <text evidence="9">Catalyzes the formation of N(7)-methylguanine at position 46 (m7G46) in tRNA.</text>
</comment>
<comment type="subcellular location">
    <subcellularLocation>
        <location evidence="9">Nucleus</location>
    </subcellularLocation>
</comment>
<dbReference type="EMBL" id="JANBPT010000473">
    <property type="protein sequence ID" value="KAJ1919429.1"/>
    <property type="molecule type" value="Genomic_DNA"/>
</dbReference>
<comment type="catalytic activity">
    <reaction evidence="1 9">
        <text>guanosine(46) in tRNA + S-adenosyl-L-methionine = N(7)-methylguanosine(46) in tRNA + S-adenosyl-L-homocysteine</text>
        <dbReference type="Rhea" id="RHEA:42708"/>
        <dbReference type="Rhea" id="RHEA-COMP:10188"/>
        <dbReference type="Rhea" id="RHEA-COMP:10189"/>
        <dbReference type="ChEBI" id="CHEBI:57856"/>
        <dbReference type="ChEBI" id="CHEBI:59789"/>
        <dbReference type="ChEBI" id="CHEBI:74269"/>
        <dbReference type="ChEBI" id="CHEBI:74480"/>
        <dbReference type="EC" id="2.1.1.33"/>
    </reaction>
</comment>
<dbReference type="Pfam" id="PF02390">
    <property type="entry name" value="Methyltransf_4"/>
    <property type="match status" value="2"/>
</dbReference>
<dbReference type="PROSITE" id="PS51625">
    <property type="entry name" value="SAM_MT_TRMB"/>
    <property type="match status" value="1"/>
</dbReference>
<keyword evidence="5 9" id="KW-0949">S-adenosyl-L-methionine</keyword>
<evidence type="ECO:0000256" key="10">
    <source>
        <dbReference type="SAM" id="MobiDB-lite"/>
    </source>
</evidence>
<keyword evidence="8 9" id="KW-0539">Nucleus</keyword>
<keyword evidence="12" id="KW-1185">Reference proteome</keyword>
<feature type="binding site" evidence="9">
    <location>
        <begin position="329"/>
        <end position="331"/>
    </location>
    <ligand>
        <name>S-adenosyl-L-methionine</name>
        <dbReference type="ChEBI" id="CHEBI:59789"/>
    </ligand>
</feature>
<sequence>MGPATDPDTKLPRKRFFRQRAHANPFSDHNLQYPTCPAQMDWSVHFPKYFPPGEPAASALATADTVPADVVAVPSKRSRSPESGGPPNTEDAAIGLEARCTLPVSTLRPASSAVQLGGPRVEFADIGCGYGGLLVALAPLFPDTLMLGMEIRVKVQQYVYERIRALRANCIALETGEQEDIDAAQAANAAAAAVDPTPTAELEEDGDDQATFGPSFCVNGGYQNISIMRMNAMKFLPNFFAKAQLSKLFFLFPDPHFKKKKHKARIISPTLLAEYAYVLREGGILYTATDVRDLHEWMVKHLDAHPLFARIPNEDLDDDPVVRCVLTSTEEGRKVARNDGDKFLACYRRLADPLDSSSV</sequence>
<evidence type="ECO:0000256" key="9">
    <source>
        <dbReference type="HAMAP-Rule" id="MF_03055"/>
    </source>
</evidence>
<evidence type="ECO:0000256" key="5">
    <source>
        <dbReference type="ARBA" id="ARBA00022691"/>
    </source>
</evidence>
<dbReference type="PANTHER" id="PTHR23417">
    <property type="entry name" value="3-DEOXY-D-MANNO-OCTULOSONIC-ACID TRANSFERASE/TRNA GUANINE-N 7 - -METHYLTRANSFERASE"/>
    <property type="match status" value="1"/>
</dbReference>
<dbReference type="InterPro" id="IPR029063">
    <property type="entry name" value="SAM-dependent_MTases_sf"/>
</dbReference>
<dbReference type="NCBIfam" id="TIGR00091">
    <property type="entry name" value="tRNA (guanosine(46)-N7)-methyltransferase TrmB"/>
    <property type="match status" value="1"/>
</dbReference>
<dbReference type="GO" id="GO:0043527">
    <property type="term" value="C:tRNA methyltransferase complex"/>
    <property type="evidence" value="ECO:0007669"/>
    <property type="project" value="TreeGrafter"/>
</dbReference>
<feature type="region of interest" description="Disordered" evidence="10">
    <location>
        <begin position="73"/>
        <end position="93"/>
    </location>
</feature>
<keyword evidence="2 9" id="KW-0820">tRNA-binding</keyword>
<organism evidence="11 12">
    <name type="scientific">Tieghemiomyces parasiticus</name>
    <dbReference type="NCBI Taxonomy" id="78921"/>
    <lineage>
        <taxon>Eukaryota</taxon>
        <taxon>Fungi</taxon>
        <taxon>Fungi incertae sedis</taxon>
        <taxon>Zoopagomycota</taxon>
        <taxon>Kickxellomycotina</taxon>
        <taxon>Dimargaritomycetes</taxon>
        <taxon>Dimargaritales</taxon>
        <taxon>Dimargaritaceae</taxon>
        <taxon>Tieghemiomyces</taxon>
    </lineage>
</organism>
<dbReference type="GO" id="GO:0000049">
    <property type="term" value="F:tRNA binding"/>
    <property type="evidence" value="ECO:0007669"/>
    <property type="project" value="UniProtKB-UniRule"/>
</dbReference>
<feature type="binding site" evidence="9">
    <location>
        <begin position="231"/>
        <end position="232"/>
    </location>
    <ligand>
        <name>S-adenosyl-L-methionine</name>
        <dbReference type="ChEBI" id="CHEBI:59789"/>
    </ligand>
</feature>
<dbReference type="PANTHER" id="PTHR23417:SF16">
    <property type="entry name" value="TRNA (GUANINE-N(7)-)-METHYLTRANSFERASE"/>
    <property type="match status" value="1"/>
</dbReference>
<dbReference type="GO" id="GO:0005634">
    <property type="term" value="C:nucleus"/>
    <property type="evidence" value="ECO:0007669"/>
    <property type="project" value="UniProtKB-SubCell"/>
</dbReference>
<keyword evidence="6 9" id="KW-0819">tRNA processing</keyword>
<evidence type="ECO:0000256" key="6">
    <source>
        <dbReference type="ARBA" id="ARBA00022694"/>
    </source>
</evidence>
<dbReference type="InterPro" id="IPR025763">
    <property type="entry name" value="Trm8_euk"/>
</dbReference>
<keyword evidence="3 9" id="KW-0489">Methyltransferase</keyword>
<evidence type="ECO:0000256" key="3">
    <source>
        <dbReference type="ARBA" id="ARBA00022603"/>
    </source>
</evidence>
<gene>
    <name evidence="11" type="primary">TRM8_3</name>
    <name evidence="9" type="synonym">TRM8</name>
    <name evidence="11" type="ORF">IWQ60_007249</name>
</gene>
<feature type="active site" evidence="9">
    <location>
        <position position="254"/>
    </location>
</feature>
<dbReference type="OrthoDB" id="47276at2759"/>
<dbReference type="SUPFAM" id="SSF53335">
    <property type="entry name" value="S-adenosyl-L-methionine-dependent methyltransferases"/>
    <property type="match status" value="1"/>
</dbReference>
<comment type="caution">
    <text evidence="11">The sequence shown here is derived from an EMBL/GenBank/DDBJ whole genome shotgun (WGS) entry which is preliminary data.</text>
</comment>
<feature type="binding site" evidence="9">
    <location>
        <position position="127"/>
    </location>
    <ligand>
        <name>S-adenosyl-L-methionine</name>
        <dbReference type="ChEBI" id="CHEBI:59789"/>
    </ligand>
</feature>
<dbReference type="AlphaFoldDB" id="A0A9W7ZZK4"/>
<keyword evidence="7 9" id="KW-0694">RNA-binding</keyword>
<evidence type="ECO:0000256" key="8">
    <source>
        <dbReference type="ARBA" id="ARBA00023242"/>
    </source>
</evidence>
<protein>
    <recommendedName>
        <fullName evidence="9">tRNA (guanine-N(7)-)-methyltransferase</fullName>
        <ecNumber evidence="9">2.1.1.33</ecNumber>
    </recommendedName>
    <alternativeName>
        <fullName evidence="9">Transfer RNA methyltransferase 8</fullName>
    </alternativeName>
    <alternativeName>
        <fullName evidence="9">tRNA (guanine(46)-N(7))-methyltransferase</fullName>
    </alternativeName>
    <alternativeName>
        <fullName evidence="9">tRNA(m7G46)-methyltransferase</fullName>
    </alternativeName>
</protein>
<comment type="subunit">
    <text evidence="9">Forms a complex with TRM82.</text>
</comment>
<accession>A0A9W7ZZK4</accession>
<evidence type="ECO:0000313" key="12">
    <source>
        <dbReference type="Proteomes" id="UP001150569"/>
    </source>
</evidence>
<dbReference type="HAMAP" id="MF_03055">
    <property type="entry name" value="tRNA_methyltr_TrmB_euk"/>
    <property type="match status" value="1"/>
</dbReference>
<dbReference type="InterPro" id="IPR003358">
    <property type="entry name" value="tRNA_(Gua-N-7)_MeTrfase_Trmb"/>
</dbReference>
<evidence type="ECO:0000256" key="7">
    <source>
        <dbReference type="ARBA" id="ARBA00022884"/>
    </source>
</evidence>
<feature type="binding site" evidence="9">
    <location>
        <position position="251"/>
    </location>
    <ligand>
        <name>S-adenosyl-L-methionine</name>
        <dbReference type="ChEBI" id="CHEBI:59789"/>
    </ligand>
</feature>
<reference evidence="11" key="1">
    <citation type="submission" date="2022-07" db="EMBL/GenBank/DDBJ databases">
        <title>Phylogenomic reconstructions and comparative analyses of Kickxellomycotina fungi.</title>
        <authorList>
            <person name="Reynolds N.K."/>
            <person name="Stajich J.E."/>
            <person name="Barry K."/>
            <person name="Grigoriev I.V."/>
            <person name="Crous P."/>
            <person name="Smith M.E."/>
        </authorList>
    </citation>
    <scope>NUCLEOTIDE SEQUENCE</scope>
    <source>
        <strain evidence="11">RSA 861</strain>
    </source>
</reference>
<name>A0A9W7ZZK4_9FUNG</name>